<feature type="region of interest" description="Disordered" evidence="1">
    <location>
        <begin position="58"/>
        <end position="114"/>
    </location>
</feature>
<evidence type="ECO:0000256" key="1">
    <source>
        <dbReference type="SAM" id="MobiDB-lite"/>
    </source>
</evidence>
<dbReference type="Proteomes" id="UP000278981">
    <property type="component" value="Unassembled WGS sequence"/>
</dbReference>
<reference evidence="2 3" key="1">
    <citation type="submission" date="2018-04" db="EMBL/GenBank/DDBJ databases">
        <title>Micromonosporas from Atacama Desert.</title>
        <authorList>
            <person name="Carro L."/>
            <person name="Klenk H.-P."/>
            <person name="Goodfellow M."/>
        </authorList>
    </citation>
    <scope>NUCLEOTIDE SEQUENCE [LARGE SCALE GENOMIC DNA]</scope>
    <source>
        <strain evidence="2 3">LB19</strain>
    </source>
</reference>
<feature type="compositionally biased region" description="Low complexity" evidence="1">
    <location>
        <begin position="95"/>
        <end position="114"/>
    </location>
</feature>
<accession>A0A3N9XK85</accession>
<evidence type="ECO:0000313" key="2">
    <source>
        <dbReference type="EMBL" id="RQX13390.1"/>
    </source>
</evidence>
<protein>
    <submittedName>
        <fullName evidence="2">Uncharacterized protein</fullName>
    </submittedName>
</protein>
<organism evidence="2 3">
    <name type="scientific">Micromonospora ureilytica</name>
    <dbReference type="NCBI Taxonomy" id="709868"/>
    <lineage>
        <taxon>Bacteria</taxon>
        <taxon>Bacillati</taxon>
        <taxon>Actinomycetota</taxon>
        <taxon>Actinomycetes</taxon>
        <taxon>Micromonosporales</taxon>
        <taxon>Micromonosporaceae</taxon>
        <taxon>Micromonospora</taxon>
    </lineage>
</organism>
<dbReference type="AlphaFoldDB" id="A0A3N9XK85"/>
<sequence length="114" mass="11796">MPLIYPKDREDAKTLARRLLAAAGTERHDEVLTTSDGPLGLAFDVPDDLAEQVLGAGGGRVVETPSEPAAELGEESTSADAGADVSEADAESDGRSSQPSARASRSSRTSRSGR</sequence>
<proteinExistence type="predicted"/>
<gene>
    <name evidence="2" type="ORF">DDE19_25975</name>
</gene>
<dbReference type="OrthoDB" id="3404521at2"/>
<comment type="caution">
    <text evidence="2">The sequence shown here is derived from an EMBL/GenBank/DDBJ whole genome shotgun (WGS) entry which is preliminary data.</text>
</comment>
<name>A0A3N9XK85_9ACTN</name>
<dbReference type="EMBL" id="QDGB01000326">
    <property type="protein sequence ID" value="RQX13390.1"/>
    <property type="molecule type" value="Genomic_DNA"/>
</dbReference>
<dbReference type="RefSeq" id="WP_124821908.1">
    <property type="nucleotide sequence ID" value="NZ_QDGB01000326.1"/>
</dbReference>
<evidence type="ECO:0000313" key="3">
    <source>
        <dbReference type="Proteomes" id="UP000278981"/>
    </source>
</evidence>